<feature type="region of interest" description="Disordered" evidence="1">
    <location>
        <begin position="190"/>
        <end position="214"/>
    </location>
</feature>
<dbReference type="OrthoDB" id="3670233at2759"/>
<sequence>MSATNAFDLSGMEHQLPNTVTRLPTDYATKADIERVIERLERSEKELKTLFQKIVDGLAAGRRFDENCGYGSSMRSTPESSTLEATMTGSVTAELVTQKGDSRDAAILESANQEPPVQERSIRNLHGREDDLEHSSVGHKDEASSSDAVPVTATAPVLVPETPDYPESAAEALAVLGTSSPCNQWTTPAPINPVTCREDTNSTTPSITSTVTSPPEPLHAFPILKAALEAADLAVLFMHVDFPLPHTPLPINGLVEEHRTQDLDRLHEVFWSVVLKGSLHNLMAEEVAENRVTYHFTAMRSLSCAIEHFIAVTAMKDPEATVGRFIRQEMKSRENGMLSDEEVEVLRRIAQQWTVDIDAVKSVHREKETLTQDELAALKTRNDPEAMDEKDTARSELEVTAPSCQEKKTEITTPDEPQKIDTQATSPSASARTASTNQQPVQIPDISLSQGPEPFGINNEPVQANSSTSNAGRENNALLTTEVLKLTSPLSFPSNNISYITDELRRKCVIGFAHILEIRNPSSSSWNLCRLREDQIPEMARHMELRILMQLEQDIIKMGACPSSETIIQEYIKRAEEKADKYRNKSRKEVSQAVKRFHRLCTKKWDQATSKVYSGFAAMHANWSSFFVSRPGRLLRVPPPPPLPIPVIPNVSNENFAVSSGNLIVPTVDSVISVEIDMMDDFTETKAAAEDKSQYFRPGRLTINAVLNQVQGNGHPKSSQQGVTNAPHTPRAIILSNDTKQIQNGSTSSNGQVSEVPTSTQLAPNLLAQLQASHSETQTGLTISNATRSEMIVDFHGMLVDANTKIPRLSQGLEIDLFQKCVLAGIAPFWNNFVALSPNQIAELAKRTEADVVRKLEKNAQGKSWDQSTQEIEYCKLASQIGPKGTPEGLERFAEAAGNLLEEEKGAMVT</sequence>
<proteinExistence type="predicted"/>
<feature type="compositionally biased region" description="Low complexity" evidence="1">
    <location>
        <begin position="201"/>
        <end position="213"/>
    </location>
</feature>
<protein>
    <submittedName>
        <fullName evidence="2">Uncharacterized protein</fullName>
    </submittedName>
</protein>
<name>A0A6A5KW04_9PLEO</name>
<dbReference type="Proteomes" id="UP000800040">
    <property type="component" value="Unassembled WGS sequence"/>
</dbReference>
<reference evidence="2" key="1">
    <citation type="submission" date="2020-01" db="EMBL/GenBank/DDBJ databases">
        <authorList>
            <consortium name="DOE Joint Genome Institute"/>
            <person name="Haridas S."/>
            <person name="Albert R."/>
            <person name="Binder M."/>
            <person name="Bloem J."/>
            <person name="Labutti K."/>
            <person name="Salamov A."/>
            <person name="Andreopoulos B."/>
            <person name="Baker S.E."/>
            <person name="Barry K."/>
            <person name="Bills G."/>
            <person name="Bluhm B.H."/>
            <person name="Cannon C."/>
            <person name="Castanera R."/>
            <person name="Culley D.E."/>
            <person name="Daum C."/>
            <person name="Ezra D."/>
            <person name="Gonzalez J.B."/>
            <person name="Henrissat B."/>
            <person name="Kuo A."/>
            <person name="Liang C."/>
            <person name="Lipzen A."/>
            <person name="Lutzoni F."/>
            <person name="Magnuson J."/>
            <person name="Mondo S."/>
            <person name="Nolan M."/>
            <person name="Ohm R."/>
            <person name="Pangilinan J."/>
            <person name="Park H.-J."/>
            <person name="Ramirez L."/>
            <person name="Alfaro M."/>
            <person name="Sun H."/>
            <person name="Tritt A."/>
            <person name="Yoshinaga Y."/>
            <person name="Zwiers L.-H."/>
            <person name="Turgeon B.G."/>
            <person name="Goodwin S.B."/>
            <person name="Spatafora J.W."/>
            <person name="Crous P.W."/>
            <person name="Grigoriev I.V."/>
        </authorList>
    </citation>
    <scope>NUCLEOTIDE SEQUENCE</scope>
    <source>
        <strain evidence="2">P77</strain>
    </source>
</reference>
<feature type="region of interest" description="Disordered" evidence="1">
    <location>
        <begin position="374"/>
        <end position="440"/>
    </location>
</feature>
<evidence type="ECO:0000256" key="1">
    <source>
        <dbReference type="SAM" id="MobiDB-lite"/>
    </source>
</evidence>
<dbReference type="EMBL" id="ML975257">
    <property type="protein sequence ID" value="KAF1837823.1"/>
    <property type="molecule type" value="Genomic_DNA"/>
</dbReference>
<evidence type="ECO:0000313" key="2">
    <source>
        <dbReference type="EMBL" id="KAF1837823.1"/>
    </source>
</evidence>
<feature type="compositionally biased region" description="Basic and acidic residues" evidence="1">
    <location>
        <begin position="380"/>
        <end position="397"/>
    </location>
</feature>
<evidence type="ECO:0000313" key="3">
    <source>
        <dbReference type="Proteomes" id="UP000800040"/>
    </source>
</evidence>
<accession>A0A6A5KW04</accession>
<gene>
    <name evidence="2" type="ORF">BDW02DRAFT_595125</name>
</gene>
<organism evidence="2 3">
    <name type="scientific">Decorospora gaudefroyi</name>
    <dbReference type="NCBI Taxonomy" id="184978"/>
    <lineage>
        <taxon>Eukaryota</taxon>
        <taxon>Fungi</taxon>
        <taxon>Dikarya</taxon>
        <taxon>Ascomycota</taxon>
        <taxon>Pezizomycotina</taxon>
        <taxon>Dothideomycetes</taxon>
        <taxon>Pleosporomycetidae</taxon>
        <taxon>Pleosporales</taxon>
        <taxon>Pleosporineae</taxon>
        <taxon>Pleosporaceae</taxon>
        <taxon>Decorospora</taxon>
    </lineage>
</organism>
<keyword evidence="3" id="KW-1185">Reference proteome</keyword>
<dbReference type="AlphaFoldDB" id="A0A6A5KW04"/>
<feature type="compositionally biased region" description="Low complexity" evidence="1">
    <location>
        <begin position="422"/>
        <end position="436"/>
    </location>
</feature>